<evidence type="ECO:0000313" key="2">
    <source>
        <dbReference type="Proteomes" id="UP000683507"/>
    </source>
</evidence>
<evidence type="ECO:0000313" key="1">
    <source>
        <dbReference type="EMBL" id="CAG5086961.1"/>
    </source>
</evidence>
<sequence length="157" mass="18138">MIKMIKYFLLLFVGVSLLSSCNKEERYSKRWMQKEVMSGEWQVSEITVDGVSETVIPTLRIDDCDIYADTCTGQWITGDNSADFIWQFQDKGKEFVLYRRDGADCCDFITDISEIQCYNYSGNYEVIKAKKKEMSFESNTTVGYEGSTVKLVLTRKE</sequence>
<keyword evidence="2" id="KW-1185">Reference proteome</keyword>
<gene>
    <name evidence="1" type="ORF">CRYO30217_03351</name>
</gene>
<evidence type="ECO:0008006" key="3">
    <source>
        <dbReference type="Google" id="ProtNLM"/>
    </source>
</evidence>
<reference evidence="1" key="1">
    <citation type="submission" date="2021-04" db="EMBL/GenBank/DDBJ databases">
        <authorList>
            <person name="Rodrigo-Torres L."/>
            <person name="Arahal R. D."/>
            <person name="Lucena T."/>
        </authorList>
    </citation>
    <scope>NUCLEOTIDE SEQUENCE</scope>
    <source>
        <strain evidence="1">AS29M-1</strain>
    </source>
</reference>
<dbReference type="EMBL" id="OU015584">
    <property type="protein sequence ID" value="CAG5086961.1"/>
    <property type="molecule type" value="Genomic_DNA"/>
</dbReference>
<name>A0A916JSF3_9FLAO</name>
<dbReference type="AlphaFoldDB" id="A0A916JSF3"/>
<organism evidence="1 2">
    <name type="scientific">Parvicella tangerina</name>
    <dbReference type="NCBI Taxonomy" id="2829795"/>
    <lineage>
        <taxon>Bacteria</taxon>
        <taxon>Pseudomonadati</taxon>
        <taxon>Bacteroidota</taxon>
        <taxon>Flavobacteriia</taxon>
        <taxon>Flavobacteriales</taxon>
        <taxon>Parvicellaceae</taxon>
        <taxon>Parvicella</taxon>
    </lineage>
</organism>
<dbReference type="PROSITE" id="PS51257">
    <property type="entry name" value="PROKAR_LIPOPROTEIN"/>
    <property type="match status" value="1"/>
</dbReference>
<dbReference type="KEGG" id="ptan:CRYO30217_03351"/>
<dbReference type="Proteomes" id="UP000683507">
    <property type="component" value="Chromosome"/>
</dbReference>
<accession>A0A916JSF3</accession>
<protein>
    <recommendedName>
        <fullName evidence="3">Lipocalin-like domain-containing protein</fullName>
    </recommendedName>
</protein>
<proteinExistence type="predicted"/>